<comment type="caution">
    <text evidence="1">The sequence shown here is derived from an EMBL/GenBank/DDBJ whole genome shotgun (WGS) entry which is preliminary data.</text>
</comment>
<evidence type="ECO:0000313" key="2">
    <source>
        <dbReference type="Proteomes" id="UP000033607"/>
    </source>
</evidence>
<protein>
    <recommendedName>
        <fullName evidence="3">Lipoprotein</fullName>
    </recommendedName>
</protein>
<dbReference type="OrthoDB" id="7449259at2"/>
<dbReference type="Proteomes" id="UP000033607">
    <property type="component" value="Unassembled WGS sequence"/>
</dbReference>
<proteinExistence type="predicted"/>
<evidence type="ECO:0000313" key="1">
    <source>
        <dbReference type="EMBL" id="KKD36123.1"/>
    </source>
</evidence>
<dbReference type="EMBL" id="LATL02000064">
    <property type="protein sequence ID" value="KKD36123.1"/>
    <property type="molecule type" value="Genomic_DNA"/>
</dbReference>
<dbReference type="PROSITE" id="PS51257">
    <property type="entry name" value="PROKAR_LIPOPROTEIN"/>
    <property type="match status" value="1"/>
</dbReference>
<evidence type="ECO:0008006" key="3">
    <source>
        <dbReference type="Google" id="ProtNLM"/>
    </source>
</evidence>
<accession>A0A0F5YBK8</accession>
<sequence length="228" mass="26362">MPIKYSFISTSPKVLIVTILIGLITGCRNSIVSNRLPLAEAQTQPQAMVTASSWEATNELNDLNSPSEPVTDNRTKNNNHQLQAALPNYCSPDEYKSFFEHFARGQDYQGKETRFTYTADTIEVRDYKNPSILIEVISKKDDEFSIDLRDYRWVQLVPSSVDNSPYTRLQIDFIRFNNNTFRVDYIKAEYAYDPQVGEEEYLVRTYGEPGAYIFEHRNGCWNLTQKLQ</sequence>
<dbReference type="AlphaFoldDB" id="A0A0F5YBK8"/>
<name>A0A0F5YBK8_9CYAN</name>
<reference evidence="1 2" key="1">
    <citation type="submission" date="2015-06" db="EMBL/GenBank/DDBJ databases">
        <title>Draft genome assembly of filamentous brackish cyanobacterium Limnoraphis robusta strain CS-951.</title>
        <authorList>
            <person name="Willis A."/>
            <person name="Parks M."/>
            <person name="Burford M.A."/>
        </authorList>
    </citation>
    <scope>NUCLEOTIDE SEQUENCE [LARGE SCALE GENOMIC DNA]</scope>
    <source>
        <strain evidence="1 2">CS-951</strain>
    </source>
</reference>
<gene>
    <name evidence="1" type="ORF">WN50_21480</name>
</gene>
<dbReference type="RefSeq" id="WP_046280635.1">
    <property type="nucleotide sequence ID" value="NZ_LATL02000064.1"/>
</dbReference>
<organism evidence="1 2">
    <name type="scientific">Limnoraphis robusta CS-951</name>
    <dbReference type="NCBI Taxonomy" id="1637645"/>
    <lineage>
        <taxon>Bacteria</taxon>
        <taxon>Bacillati</taxon>
        <taxon>Cyanobacteriota</taxon>
        <taxon>Cyanophyceae</taxon>
        <taxon>Oscillatoriophycideae</taxon>
        <taxon>Oscillatoriales</taxon>
        <taxon>Sirenicapillariaceae</taxon>
        <taxon>Limnoraphis</taxon>
    </lineage>
</organism>